<dbReference type="EMBL" id="JASFZW010000003">
    <property type="protein sequence ID" value="KAK2079147.1"/>
    <property type="molecule type" value="Genomic_DNA"/>
</dbReference>
<organism evidence="1 2">
    <name type="scientific">Prototheca wickerhamii</name>
    <dbReference type="NCBI Taxonomy" id="3111"/>
    <lineage>
        <taxon>Eukaryota</taxon>
        <taxon>Viridiplantae</taxon>
        <taxon>Chlorophyta</taxon>
        <taxon>core chlorophytes</taxon>
        <taxon>Trebouxiophyceae</taxon>
        <taxon>Chlorellales</taxon>
        <taxon>Chlorellaceae</taxon>
        <taxon>Prototheca</taxon>
    </lineage>
</organism>
<proteinExistence type="predicted"/>
<gene>
    <name evidence="1" type="ORF">QBZ16_002838</name>
</gene>
<dbReference type="InterPro" id="IPR010903">
    <property type="entry name" value="DUF1517"/>
</dbReference>
<dbReference type="InterPro" id="IPR053023">
    <property type="entry name" value="FLAP_modulator"/>
</dbReference>
<reference evidence="1" key="1">
    <citation type="submission" date="2021-01" db="EMBL/GenBank/DDBJ databases">
        <authorList>
            <person name="Eckstrom K.M.E."/>
        </authorList>
    </citation>
    <scope>NUCLEOTIDE SEQUENCE</scope>
    <source>
        <strain evidence="1">UVCC 0001</strain>
    </source>
</reference>
<dbReference type="Proteomes" id="UP001255856">
    <property type="component" value="Unassembled WGS sequence"/>
</dbReference>
<keyword evidence="2" id="KW-1185">Reference proteome</keyword>
<protein>
    <recommendedName>
        <fullName evidence="3">DUF1517 domain-containing protein</fullName>
    </recommendedName>
</protein>
<comment type="caution">
    <text evidence="1">The sequence shown here is derived from an EMBL/GenBank/DDBJ whole genome shotgun (WGS) entry which is preliminary data.</text>
</comment>
<evidence type="ECO:0000313" key="2">
    <source>
        <dbReference type="Proteomes" id="UP001255856"/>
    </source>
</evidence>
<dbReference type="AlphaFoldDB" id="A0AAD9IMR7"/>
<dbReference type="PANTHER" id="PTHR33975">
    <property type="entry name" value="MYELIN-ASSOCIATED OLIGODENDROCYTE BASIC PROTEIN"/>
    <property type="match status" value="1"/>
</dbReference>
<name>A0AAD9IMR7_PROWI</name>
<evidence type="ECO:0008006" key="3">
    <source>
        <dbReference type="Google" id="ProtNLM"/>
    </source>
</evidence>
<accession>A0AAD9IMR7</accession>
<sequence length="142" mass="15801">MLRNPDVIVYGATDSRGDDDAGAAERAFNRLSMEERSSLKRETVVNVGGFRHIRDTNRGGLTFDTSEEPQELVVVTLLIAARGHVELSPIRGRQELMDALRAAGAVREPDLMALEILWSPAEENDALSERELTLRYPHMVSL</sequence>
<dbReference type="Pfam" id="PF07466">
    <property type="entry name" value="DUF1517"/>
    <property type="match status" value="1"/>
</dbReference>
<evidence type="ECO:0000313" key="1">
    <source>
        <dbReference type="EMBL" id="KAK2079147.1"/>
    </source>
</evidence>
<dbReference type="PANTHER" id="PTHR33975:SF2">
    <property type="entry name" value="MYELIN-ASSOCIATED OLIGODENDROCYTE BASIC PROTEIN"/>
    <property type="match status" value="1"/>
</dbReference>